<dbReference type="Proteomes" id="UP000285462">
    <property type="component" value="Unassembled WGS sequence"/>
</dbReference>
<evidence type="ECO:0000313" key="7">
    <source>
        <dbReference type="EMBL" id="RGS65816.1"/>
    </source>
</evidence>
<keyword evidence="2" id="KW-0812">Transmembrane</keyword>
<dbReference type="EMBL" id="NAQF01000005">
    <property type="protein sequence ID" value="OQM57690.1"/>
    <property type="molecule type" value="Genomic_DNA"/>
</dbReference>
<feature type="transmembrane region" description="Helical" evidence="2">
    <location>
        <begin position="42"/>
        <end position="62"/>
    </location>
</feature>
<reference evidence="6 11" key="4">
    <citation type="submission" date="2019-12" db="EMBL/GenBank/DDBJ databases">
        <title>Draft Genome Sequence of Bifidobacterium adolescentis ZJ2.</title>
        <authorList>
            <person name="Jin Z."/>
        </authorList>
    </citation>
    <scope>NUCLEOTIDE SEQUENCE [LARGE SCALE GENOMIC DNA]</scope>
    <source>
        <strain evidence="6 11">ZJ2</strain>
    </source>
</reference>
<name>A0A076JLH2_BIFAD</name>
<dbReference type="Proteomes" id="UP000192714">
    <property type="component" value="Unassembled WGS sequence"/>
</dbReference>
<keyword evidence="2" id="KW-1133">Transmembrane helix</keyword>
<evidence type="ECO:0000313" key="5">
    <source>
        <dbReference type="EMBL" id="OQM57690.1"/>
    </source>
</evidence>
<dbReference type="Proteomes" id="UP000886943">
    <property type="component" value="Unassembled WGS sequence"/>
</dbReference>
<evidence type="ECO:0000313" key="10">
    <source>
        <dbReference type="Proteomes" id="UP000285462"/>
    </source>
</evidence>
<feature type="region of interest" description="Disordered" evidence="1">
    <location>
        <begin position="172"/>
        <end position="191"/>
    </location>
</feature>
<evidence type="ECO:0000313" key="6">
    <source>
        <dbReference type="EMBL" id="QHB62200.1"/>
    </source>
</evidence>
<organism evidence="7 10">
    <name type="scientific">Bifidobacterium adolescentis</name>
    <dbReference type="NCBI Taxonomy" id="1680"/>
    <lineage>
        <taxon>Bacteria</taxon>
        <taxon>Bacillati</taxon>
        <taxon>Actinomycetota</taxon>
        <taxon>Actinomycetes</taxon>
        <taxon>Bifidobacteriales</taxon>
        <taxon>Bifidobacteriaceae</taxon>
        <taxon>Bifidobacterium</taxon>
    </lineage>
</organism>
<dbReference type="EMBL" id="QRVT01000001">
    <property type="protein sequence ID" value="RGS65816.1"/>
    <property type="molecule type" value="Genomic_DNA"/>
</dbReference>
<keyword evidence="2" id="KW-0472">Membrane</keyword>
<feature type="transmembrane region" description="Helical" evidence="2">
    <location>
        <begin position="123"/>
        <end position="143"/>
    </location>
</feature>
<proteinExistence type="predicted"/>
<dbReference type="EMBL" id="BPPZ01000001">
    <property type="protein sequence ID" value="GJD13204.1"/>
    <property type="molecule type" value="Genomic_DNA"/>
</dbReference>
<reference evidence="5 9" key="2">
    <citation type="submission" date="2017-03" db="EMBL/GenBank/DDBJ databases">
        <title>Maternal inheritance of bifidobacteria.</title>
        <authorList>
            <person name="Lugli G.A."/>
            <person name="Duranti S."/>
            <person name="Milani C."/>
            <person name="Mancabelli L."/>
        </authorList>
    </citation>
    <scope>NUCLEOTIDE SEQUENCE [LARGE SCALE GENOMIC DNA]</scope>
    <source>
        <strain evidence="5 9">1892B</strain>
    </source>
</reference>
<accession>A0A076JLH2</accession>
<dbReference type="EMBL" id="CYYI01000002">
    <property type="protein sequence ID" value="CUN53055.1"/>
    <property type="molecule type" value="Genomic_DNA"/>
</dbReference>
<dbReference type="eggNOG" id="ENOG5033CMQ">
    <property type="taxonomic scope" value="Bacteria"/>
</dbReference>
<evidence type="ECO:0000313" key="11">
    <source>
        <dbReference type="Proteomes" id="UP000464884"/>
    </source>
</evidence>
<dbReference type="EMBL" id="CP047129">
    <property type="protein sequence ID" value="QHB62200.1"/>
    <property type="molecule type" value="Genomic_DNA"/>
</dbReference>
<protein>
    <submittedName>
        <fullName evidence="3 7">Protein</fullName>
    </submittedName>
    <submittedName>
        <fullName evidence="6">DUF3180 family protein</fullName>
    </submittedName>
</protein>
<dbReference type="Proteomes" id="UP000464884">
    <property type="component" value="Chromosome"/>
</dbReference>
<reference evidence="3 8" key="1">
    <citation type="submission" date="2015-09" db="EMBL/GenBank/DDBJ databases">
        <authorList>
            <consortium name="Pathogen Informatics"/>
        </authorList>
    </citation>
    <scope>NUCLEOTIDE SEQUENCE [LARGE SCALE GENOMIC DNA]</scope>
    <source>
        <strain evidence="3 8">2789STDY5608824</strain>
    </source>
</reference>
<feature type="transmembrane region" description="Helical" evidence="2">
    <location>
        <begin position="83"/>
        <end position="103"/>
    </location>
</feature>
<evidence type="ECO:0000313" key="3">
    <source>
        <dbReference type="EMBL" id="CUN53055.1"/>
    </source>
</evidence>
<sequence>MRARRTPWWSFVLAAALGVLAGMGLAKYGEISGLPLVGAPWIVPVVLAVLGGVVLYMALQIHKYTTKDPVKRAQLKPLDPQKAFGTLVACKALGLAGAALAGWYGGQIIMSLPHGEAEFYSQAIIECVVACVVCVADMIVGIVGEWLCRIPPIDGQESPAVKKAAQRNRYAAAATKASTKSATNPATKSKV</sequence>
<evidence type="ECO:0000256" key="1">
    <source>
        <dbReference type="SAM" id="MobiDB-lite"/>
    </source>
</evidence>
<evidence type="ECO:0000313" key="8">
    <source>
        <dbReference type="Proteomes" id="UP000095647"/>
    </source>
</evidence>
<dbReference type="KEGG" id="badl:BADO_0418"/>
<dbReference type="Proteomes" id="UP000095647">
    <property type="component" value="Unassembled WGS sequence"/>
</dbReference>
<reference evidence="7 10" key="3">
    <citation type="submission" date="2018-08" db="EMBL/GenBank/DDBJ databases">
        <title>A genome reference for cultivated species of the human gut microbiota.</title>
        <authorList>
            <person name="Zou Y."/>
            <person name="Xue W."/>
            <person name="Luo G."/>
        </authorList>
    </citation>
    <scope>NUCLEOTIDE SEQUENCE [LARGE SCALE GENOMIC DNA]</scope>
    <source>
        <strain evidence="7 10">AF21-27</strain>
    </source>
</reference>
<reference evidence="4" key="5">
    <citation type="submission" date="2021-08" db="EMBL/GenBank/DDBJ databases">
        <title>Draft genome sequence of the GABA producer Bifidobacterium adolescentis 4-2, isolated from healthy human feces.</title>
        <authorList>
            <person name="Altaib H."/>
            <person name="Niwa R."/>
            <person name="Abe M."/>
            <person name="Suzuki T."/>
        </authorList>
    </citation>
    <scope>NUCLEOTIDE SEQUENCE</scope>
    <source>
        <strain evidence="4">4-2</strain>
    </source>
</reference>
<evidence type="ECO:0000313" key="4">
    <source>
        <dbReference type="EMBL" id="GJD13204.1"/>
    </source>
</evidence>
<dbReference type="Pfam" id="PF11377">
    <property type="entry name" value="DUF3180"/>
    <property type="match status" value="1"/>
</dbReference>
<dbReference type="RefSeq" id="WP_033499258.1">
    <property type="nucleotide sequence ID" value="NZ_BPPZ01000001.1"/>
</dbReference>
<evidence type="ECO:0000256" key="2">
    <source>
        <dbReference type="SAM" id="Phobius"/>
    </source>
</evidence>
<dbReference type="InterPro" id="IPR021517">
    <property type="entry name" value="DUF3180"/>
</dbReference>
<evidence type="ECO:0000313" key="9">
    <source>
        <dbReference type="Proteomes" id="UP000192714"/>
    </source>
</evidence>
<dbReference type="AlphaFoldDB" id="A0A076JLH2"/>
<gene>
    <name evidence="5" type="ORF">B5789_1177</name>
    <name evidence="4" type="ORF">BIFAD42_01880</name>
    <name evidence="7" type="ORF">DWX79_01615</name>
    <name evidence="3" type="ORF">ERS852382_00681</name>
    <name evidence="6" type="ORF">F3K97_02250</name>
</gene>